<dbReference type="GeneTree" id="ENSGT00400000024875"/>
<dbReference type="Proteomes" id="UP000261560">
    <property type="component" value="Unplaced"/>
</dbReference>
<proteinExistence type="predicted"/>
<accession>A0A3B3D3F7</accession>
<dbReference type="Ensembl" id="ENSOMET00000009803.1">
    <property type="protein sequence ID" value="ENSOMEP00000024401.1"/>
    <property type="gene ID" value="ENSOMEG00000004991.1"/>
</dbReference>
<name>A0A3B3D3F7_ORYME</name>
<dbReference type="SUPFAM" id="SSF56973">
    <property type="entry name" value="Aerolisin/ETX pore-forming domain"/>
    <property type="match status" value="1"/>
</dbReference>
<organism evidence="2 3">
    <name type="scientific">Oryzias melastigma</name>
    <name type="common">Marine medaka</name>
    <dbReference type="NCBI Taxonomy" id="30732"/>
    <lineage>
        <taxon>Eukaryota</taxon>
        <taxon>Metazoa</taxon>
        <taxon>Chordata</taxon>
        <taxon>Craniata</taxon>
        <taxon>Vertebrata</taxon>
        <taxon>Euteleostomi</taxon>
        <taxon>Actinopterygii</taxon>
        <taxon>Neopterygii</taxon>
        <taxon>Teleostei</taxon>
        <taxon>Neoteleostei</taxon>
        <taxon>Acanthomorphata</taxon>
        <taxon>Ovalentaria</taxon>
        <taxon>Atherinomorphae</taxon>
        <taxon>Beloniformes</taxon>
        <taxon>Adrianichthyidae</taxon>
        <taxon>Oryziinae</taxon>
        <taxon>Oryzias</taxon>
    </lineage>
</organism>
<dbReference type="Gene3D" id="2.170.15.10">
    <property type="entry name" value="Proaerolysin, chain A, domain 3"/>
    <property type="match status" value="1"/>
</dbReference>
<dbReference type="PANTHER" id="PTHR39244:SF5">
    <property type="entry name" value="NATTERIN-3-LIKE"/>
    <property type="match status" value="1"/>
</dbReference>
<dbReference type="PANTHER" id="PTHR39244">
    <property type="entry name" value="NATTERIN-4"/>
    <property type="match status" value="1"/>
</dbReference>
<evidence type="ECO:0000313" key="2">
    <source>
        <dbReference type="Ensembl" id="ENSOMEP00000024401.1"/>
    </source>
</evidence>
<evidence type="ECO:0000313" key="3">
    <source>
        <dbReference type="Proteomes" id="UP000261560"/>
    </source>
</evidence>
<evidence type="ECO:0000256" key="1">
    <source>
        <dbReference type="SAM" id="MobiDB-lite"/>
    </source>
</evidence>
<reference evidence="2" key="1">
    <citation type="submission" date="2025-08" db="UniProtKB">
        <authorList>
            <consortium name="Ensembl"/>
        </authorList>
    </citation>
    <scope>IDENTIFICATION</scope>
</reference>
<dbReference type="CDD" id="cd20220">
    <property type="entry name" value="PFM_natterin-3-like"/>
    <property type="match status" value="1"/>
</dbReference>
<sequence>MGAPQNFQSWTTGSDTARRPGRRHMSNYGMPFVVFKLSHCYKYICRPTEFPCKAGFYTKGKGKFCHYVNGKKKSDSFEILVNQDNIEDIKWKTFSNENVYVGRNKKGLMVVHPREKSAPLITKRAALVATYRGVLSQEISDVKYNNTKGSNKATKTVQLSIKTSKTATWTASCALNLAVQTKFEAGFPNIMSGGVQVALQFSKVTSGTEETIHSNSIQVKVPPQHECEVVMEGFPFEEEIPFTARLTRIYKNHQIKTVPISGMYTCSYVQETKARIRECGPQQQLKD</sequence>
<reference evidence="2" key="2">
    <citation type="submission" date="2025-09" db="UniProtKB">
        <authorList>
            <consortium name="Ensembl"/>
        </authorList>
    </citation>
    <scope>IDENTIFICATION</scope>
</reference>
<dbReference type="AlphaFoldDB" id="A0A3B3D3F7"/>
<feature type="compositionally biased region" description="Polar residues" evidence="1">
    <location>
        <begin position="1"/>
        <end position="15"/>
    </location>
</feature>
<keyword evidence="3" id="KW-1185">Reference proteome</keyword>
<feature type="region of interest" description="Disordered" evidence="1">
    <location>
        <begin position="1"/>
        <end position="22"/>
    </location>
</feature>
<dbReference type="InterPro" id="IPR053237">
    <property type="entry name" value="Natterin_C"/>
</dbReference>
<dbReference type="PaxDb" id="30732-ENSOMEP00000024401"/>
<protein>
    <submittedName>
        <fullName evidence="2">Uncharacterized protein</fullName>
    </submittedName>
</protein>
<dbReference type="OMA" id="HECEVVM"/>